<dbReference type="Proteomes" id="UP000588491">
    <property type="component" value="Unassembled WGS sequence"/>
</dbReference>
<sequence length="360" mass="39989">MLQYQYIVLVKLTKKGDSMVTIKDIARLSKVSTATVSRILNNDPTLSVTEDTRNRVIEIVNELNYKPLRKKSSKVGNKQMDVYQIGLIMLNDETIDPYFQSIRHGIENTCHQYSFTITSTMMVGKSNITAESLSDLDGLIVIGDIDINDLTKIYNKNDHIVAVDYLPQGTNIDVVISDFEGATQQVVDHLFTLGHTDIAYLGGKGNVYELVENKTIKKEDTRKCTFEKIMKDKGLYNPAKVLEGDWGSTSGYMLTKQLMESEMLGSAIVVGSDPMAIGVLRALHEAGIKVPDDVSVFGFDDIEAAAFINPPLSTVRVHGNEMGKTAVKLLYDRLKGREIPIKAVLPAQLILRDSVGERKK</sequence>
<dbReference type="GO" id="GO:0003700">
    <property type="term" value="F:DNA-binding transcription factor activity"/>
    <property type="evidence" value="ECO:0007669"/>
    <property type="project" value="TreeGrafter"/>
</dbReference>
<dbReference type="Pfam" id="PF00356">
    <property type="entry name" value="LacI"/>
    <property type="match status" value="1"/>
</dbReference>
<dbReference type="InterPro" id="IPR028082">
    <property type="entry name" value="Peripla_BP_I"/>
</dbReference>
<comment type="caution">
    <text evidence="5">The sequence shown here is derived from an EMBL/GenBank/DDBJ whole genome shotgun (WGS) entry which is preliminary data.</text>
</comment>
<organism evidence="5 6">
    <name type="scientific">Niallia alba</name>
    <dbReference type="NCBI Taxonomy" id="2729105"/>
    <lineage>
        <taxon>Bacteria</taxon>
        <taxon>Bacillati</taxon>
        <taxon>Bacillota</taxon>
        <taxon>Bacilli</taxon>
        <taxon>Bacillales</taxon>
        <taxon>Bacillaceae</taxon>
        <taxon>Niallia</taxon>
    </lineage>
</organism>
<evidence type="ECO:0000313" key="5">
    <source>
        <dbReference type="EMBL" id="NMO77462.1"/>
    </source>
</evidence>
<dbReference type="SMART" id="SM00354">
    <property type="entry name" value="HTH_LACI"/>
    <property type="match status" value="1"/>
</dbReference>
<gene>
    <name evidence="5" type="ORF">HHU08_10675</name>
</gene>
<keyword evidence="1" id="KW-0805">Transcription regulation</keyword>
<dbReference type="PRINTS" id="PR00036">
    <property type="entry name" value="HTHLACI"/>
</dbReference>
<dbReference type="CDD" id="cd01392">
    <property type="entry name" value="HTH_LacI"/>
    <property type="match status" value="1"/>
</dbReference>
<evidence type="ECO:0000313" key="6">
    <source>
        <dbReference type="Proteomes" id="UP000588491"/>
    </source>
</evidence>
<keyword evidence="2 5" id="KW-0238">DNA-binding</keyword>
<dbReference type="Gene3D" id="3.40.50.2300">
    <property type="match status" value="2"/>
</dbReference>
<dbReference type="SUPFAM" id="SSF47413">
    <property type="entry name" value="lambda repressor-like DNA-binding domains"/>
    <property type="match status" value="1"/>
</dbReference>
<dbReference type="PROSITE" id="PS50932">
    <property type="entry name" value="HTH_LACI_2"/>
    <property type="match status" value="1"/>
</dbReference>
<dbReference type="GO" id="GO:0000976">
    <property type="term" value="F:transcription cis-regulatory region binding"/>
    <property type="evidence" value="ECO:0007669"/>
    <property type="project" value="TreeGrafter"/>
</dbReference>
<dbReference type="EMBL" id="JABBPK010000001">
    <property type="protein sequence ID" value="NMO77462.1"/>
    <property type="molecule type" value="Genomic_DNA"/>
</dbReference>
<keyword evidence="6" id="KW-1185">Reference proteome</keyword>
<accession>A0A7Y0PLW4</accession>
<dbReference type="PANTHER" id="PTHR30146">
    <property type="entry name" value="LACI-RELATED TRANSCRIPTIONAL REPRESSOR"/>
    <property type="match status" value="1"/>
</dbReference>
<dbReference type="Gene3D" id="1.10.260.40">
    <property type="entry name" value="lambda repressor-like DNA-binding domains"/>
    <property type="match status" value="1"/>
</dbReference>
<dbReference type="PANTHER" id="PTHR30146:SF149">
    <property type="entry name" value="HTH-TYPE TRANSCRIPTIONAL REGULATOR EBGR"/>
    <property type="match status" value="1"/>
</dbReference>
<dbReference type="PROSITE" id="PS00356">
    <property type="entry name" value="HTH_LACI_1"/>
    <property type="match status" value="1"/>
</dbReference>
<dbReference type="AlphaFoldDB" id="A0A7Y0PLW4"/>
<evidence type="ECO:0000256" key="3">
    <source>
        <dbReference type="ARBA" id="ARBA00023163"/>
    </source>
</evidence>
<dbReference type="SUPFAM" id="SSF53822">
    <property type="entry name" value="Periplasmic binding protein-like I"/>
    <property type="match status" value="1"/>
</dbReference>
<evidence type="ECO:0000256" key="2">
    <source>
        <dbReference type="ARBA" id="ARBA00023125"/>
    </source>
</evidence>
<dbReference type="CDD" id="cd01544">
    <property type="entry name" value="PBP1_GalR"/>
    <property type="match status" value="1"/>
</dbReference>
<keyword evidence="3" id="KW-0804">Transcription</keyword>
<evidence type="ECO:0000259" key="4">
    <source>
        <dbReference type="PROSITE" id="PS50932"/>
    </source>
</evidence>
<reference evidence="5 6" key="1">
    <citation type="submission" date="2020-04" db="EMBL/GenBank/DDBJ databases">
        <title>Bacillus sp. UniB3 isolated from commercial digestive syrup.</title>
        <authorList>
            <person name="Thorat V."/>
            <person name="Kirdat K."/>
            <person name="Tiwarekar B."/>
            <person name="Yadav A."/>
        </authorList>
    </citation>
    <scope>NUCLEOTIDE SEQUENCE [LARGE SCALE GENOMIC DNA]</scope>
    <source>
        <strain evidence="5 6">UniB3</strain>
    </source>
</reference>
<proteinExistence type="predicted"/>
<evidence type="ECO:0000256" key="1">
    <source>
        <dbReference type="ARBA" id="ARBA00023015"/>
    </source>
</evidence>
<dbReference type="InterPro" id="IPR010982">
    <property type="entry name" value="Lambda_DNA-bd_dom_sf"/>
</dbReference>
<dbReference type="Pfam" id="PF13377">
    <property type="entry name" value="Peripla_BP_3"/>
    <property type="match status" value="1"/>
</dbReference>
<protein>
    <submittedName>
        <fullName evidence="5">LacI family DNA-binding transcriptional regulator</fullName>
    </submittedName>
</protein>
<name>A0A7Y0PLW4_9BACI</name>
<dbReference type="InterPro" id="IPR000843">
    <property type="entry name" value="HTH_LacI"/>
</dbReference>
<feature type="domain" description="HTH lacI-type" evidence="4">
    <location>
        <begin position="20"/>
        <end position="70"/>
    </location>
</feature>
<dbReference type="InterPro" id="IPR046335">
    <property type="entry name" value="LacI/GalR-like_sensor"/>
</dbReference>